<organism evidence="1 2">
    <name type="scientific">Phlebia brevispora</name>
    <dbReference type="NCBI Taxonomy" id="194682"/>
    <lineage>
        <taxon>Eukaryota</taxon>
        <taxon>Fungi</taxon>
        <taxon>Dikarya</taxon>
        <taxon>Basidiomycota</taxon>
        <taxon>Agaricomycotina</taxon>
        <taxon>Agaricomycetes</taxon>
        <taxon>Polyporales</taxon>
        <taxon>Meruliaceae</taxon>
        <taxon>Phlebia</taxon>
    </lineage>
</organism>
<keyword evidence="2" id="KW-1185">Reference proteome</keyword>
<sequence>MYFKSALLAAVAAIVGLTIAIPTATSQGPASIEICSGQNFEGLCANVWTPAGACVEFPVGFHDDVGSIDVLENESCNLYYDNNCTTTSYNIGAGKHATLPVGTDLFNSVTCTPN</sequence>
<evidence type="ECO:0000313" key="1">
    <source>
        <dbReference type="EMBL" id="KAJ3556995.1"/>
    </source>
</evidence>
<comment type="caution">
    <text evidence="1">The sequence shown here is derived from an EMBL/GenBank/DDBJ whole genome shotgun (WGS) entry which is preliminary data.</text>
</comment>
<name>A0ACC1TAW5_9APHY</name>
<accession>A0ACC1TAW5</accession>
<reference evidence="1" key="1">
    <citation type="submission" date="2022-07" db="EMBL/GenBank/DDBJ databases">
        <title>Genome Sequence of Phlebia brevispora.</title>
        <authorList>
            <person name="Buettner E."/>
        </authorList>
    </citation>
    <scope>NUCLEOTIDE SEQUENCE</scope>
    <source>
        <strain evidence="1">MPL23</strain>
    </source>
</reference>
<evidence type="ECO:0000313" key="2">
    <source>
        <dbReference type="Proteomes" id="UP001148662"/>
    </source>
</evidence>
<dbReference type="Proteomes" id="UP001148662">
    <property type="component" value="Unassembled WGS sequence"/>
</dbReference>
<gene>
    <name evidence="1" type="ORF">NM688_g1716</name>
</gene>
<proteinExistence type="predicted"/>
<dbReference type="EMBL" id="JANHOG010000193">
    <property type="protein sequence ID" value="KAJ3556995.1"/>
    <property type="molecule type" value="Genomic_DNA"/>
</dbReference>
<protein>
    <submittedName>
        <fullName evidence="1">Uncharacterized protein</fullName>
    </submittedName>
</protein>